<name>A0AAD5C283_AMBAR</name>
<sequence>MASSADIKGFYKQKKKNAAITKPSASKSKSKSKNAATFGTNVAQPPALVSHASLDLQENHDANEEVLRQFDMNTLYGPCVGMKRIDRWNRASSLGLSPPDDVYRLLTSAASEVSADSLWDGRV</sequence>
<proteinExistence type="predicted"/>
<gene>
    <name evidence="2" type="ORF">M8C21_026545</name>
</gene>
<feature type="compositionally biased region" description="Low complexity" evidence="1">
    <location>
        <begin position="18"/>
        <end position="27"/>
    </location>
</feature>
<evidence type="ECO:0008006" key="4">
    <source>
        <dbReference type="Google" id="ProtNLM"/>
    </source>
</evidence>
<evidence type="ECO:0000256" key="1">
    <source>
        <dbReference type="SAM" id="MobiDB-lite"/>
    </source>
</evidence>
<feature type="region of interest" description="Disordered" evidence="1">
    <location>
        <begin position="1"/>
        <end position="40"/>
    </location>
</feature>
<dbReference type="AlphaFoldDB" id="A0AAD5C283"/>
<dbReference type="Proteomes" id="UP001206925">
    <property type="component" value="Unassembled WGS sequence"/>
</dbReference>
<evidence type="ECO:0000313" key="3">
    <source>
        <dbReference type="Proteomes" id="UP001206925"/>
    </source>
</evidence>
<dbReference type="InterPro" id="IPR007218">
    <property type="entry name" value="DNA_pol_delta_4"/>
</dbReference>
<dbReference type="PANTHER" id="PTHR14303:SF0">
    <property type="entry name" value="DNA POLYMERASE DELTA SUBUNIT 4"/>
    <property type="match status" value="1"/>
</dbReference>
<dbReference type="GO" id="GO:0006261">
    <property type="term" value="P:DNA-templated DNA replication"/>
    <property type="evidence" value="ECO:0007669"/>
    <property type="project" value="TreeGrafter"/>
</dbReference>
<comment type="caution">
    <text evidence="2">The sequence shown here is derived from an EMBL/GenBank/DDBJ whole genome shotgun (WGS) entry which is preliminary data.</text>
</comment>
<keyword evidence="3" id="KW-1185">Reference proteome</keyword>
<dbReference type="Pfam" id="PF04081">
    <property type="entry name" value="DNA_pol_delta_4"/>
    <property type="match status" value="1"/>
</dbReference>
<accession>A0AAD5C283</accession>
<protein>
    <recommendedName>
        <fullName evidence="4">DNA polymerase delta subunit 4</fullName>
    </recommendedName>
</protein>
<dbReference type="GO" id="GO:0043625">
    <property type="term" value="C:delta DNA polymerase complex"/>
    <property type="evidence" value="ECO:0007669"/>
    <property type="project" value="TreeGrafter"/>
</dbReference>
<organism evidence="2 3">
    <name type="scientific">Ambrosia artemisiifolia</name>
    <name type="common">Common ragweed</name>
    <dbReference type="NCBI Taxonomy" id="4212"/>
    <lineage>
        <taxon>Eukaryota</taxon>
        <taxon>Viridiplantae</taxon>
        <taxon>Streptophyta</taxon>
        <taxon>Embryophyta</taxon>
        <taxon>Tracheophyta</taxon>
        <taxon>Spermatophyta</taxon>
        <taxon>Magnoliopsida</taxon>
        <taxon>eudicotyledons</taxon>
        <taxon>Gunneridae</taxon>
        <taxon>Pentapetalae</taxon>
        <taxon>asterids</taxon>
        <taxon>campanulids</taxon>
        <taxon>Asterales</taxon>
        <taxon>Asteraceae</taxon>
        <taxon>Asteroideae</taxon>
        <taxon>Heliantheae alliance</taxon>
        <taxon>Heliantheae</taxon>
        <taxon>Ambrosia</taxon>
    </lineage>
</organism>
<evidence type="ECO:0000313" key="2">
    <source>
        <dbReference type="EMBL" id="KAI7734028.1"/>
    </source>
</evidence>
<reference evidence="2" key="1">
    <citation type="submission" date="2022-06" db="EMBL/GenBank/DDBJ databases">
        <title>Uncovering the hologenomic basis of an extraordinary plant invasion.</title>
        <authorList>
            <person name="Bieker V.C."/>
            <person name="Martin M.D."/>
            <person name="Gilbert T."/>
            <person name="Hodgins K."/>
            <person name="Battlay P."/>
            <person name="Petersen B."/>
            <person name="Wilson J."/>
        </authorList>
    </citation>
    <scope>NUCLEOTIDE SEQUENCE</scope>
    <source>
        <strain evidence="2">AA19_3_7</strain>
        <tissue evidence="2">Leaf</tissue>
    </source>
</reference>
<dbReference type="PANTHER" id="PTHR14303">
    <property type="entry name" value="DNA POLYMERASE DELTA SUBUNIT 4"/>
    <property type="match status" value="1"/>
</dbReference>
<dbReference type="EMBL" id="JAMZMK010009848">
    <property type="protein sequence ID" value="KAI7734028.1"/>
    <property type="molecule type" value="Genomic_DNA"/>
</dbReference>
<dbReference type="GO" id="GO:0003887">
    <property type="term" value="F:DNA-directed DNA polymerase activity"/>
    <property type="evidence" value="ECO:0007669"/>
    <property type="project" value="TreeGrafter"/>
</dbReference>
<dbReference type="GO" id="GO:0000731">
    <property type="term" value="P:DNA synthesis involved in DNA repair"/>
    <property type="evidence" value="ECO:0007669"/>
    <property type="project" value="InterPro"/>
</dbReference>